<dbReference type="Pfam" id="PF01082">
    <property type="entry name" value="Cu2_monooxygen"/>
    <property type="match status" value="1"/>
</dbReference>
<comment type="cofactor">
    <cofactor evidence="1">
        <name>Cu(2+)</name>
        <dbReference type="ChEBI" id="CHEBI:29036"/>
    </cofactor>
</comment>
<dbReference type="PROSITE" id="PS50836">
    <property type="entry name" value="DOMON"/>
    <property type="match status" value="1"/>
</dbReference>
<dbReference type="InterPro" id="IPR008977">
    <property type="entry name" value="PHM/PNGase_F_dom_sf"/>
</dbReference>
<evidence type="ECO:0000256" key="8">
    <source>
        <dbReference type="ARBA" id="ARBA00023008"/>
    </source>
</evidence>
<comment type="caution">
    <text evidence="15">The sequence shown here is derived from an EMBL/GenBank/DDBJ whole genome shotgun (WGS) entry which is preliminary data.</text>
</comment>
<keyword evidence="6" id="KW-1133">Transmembrane helix</keyword>
<dbReference type="GO" id="GO:0006589">
    <property type="term" value="P:octopamine biosynthetic process"/>
    <property type="evidence" value="ECO:0007669"/>
    <property type="project" value="TreeGrafter"/>
</dbReference>
<feature type="domain" description="DOMON" evidence="14">
    <location>
        <begin position="42"/>
        <end position="189"/>
    </location>
</feature>
<evidence type="ECO:0000256" key="3">
    <source>
        <dbReference type="ARBA" id="ARBA00010676"/>
    </source>
</evidence>
<dbReference type="FunFam" id="2.60.120.310:FF:000004">
    <property type="entry name" value="DBH-like monooxygenase protein 1"/>
    <property type="match status" value="1"/>
</dbReference>
<dbReference type="InterPro" id="IPR005018">
    <property type="entry name" value="DOMON_domain"/>
</dbReference>
<comment type="subcellular location">
    <subcellularLocation>
        <location evidence="2">Membrane</location>
        <topology evidence="2">Single-pass membrane protein</topology>
    </subcellularLocation>
</comment>
<evidence type="ECO:0000259" key="14">
    <source>
        <dbReference type="PROSITE" id="PS50836"/>
    </source>
</evidence>
<dbReference type="InterPro" id="IPR045266">
    <property type="entry name" value="DOH_DOMON"/>
</dbReference>
<dbReference type="FunFam" id="2.60.120.230:FF:000001">
    <property type="entry name" value="Monooxygenase, DBH-like 1"/>
    <property type="match status" value="1"/>
</dbReference>
<keyword evidence="8" id="KW-0186">Copper</keyword>
<proteinExistence type="inferred from homology"/>
<evidence type="ECO:0000256" key="13">
    <source>
        <dbReference type="SAM" id="SignalP"/>
    </source>
</evidence>
<keyword evidence="10" id="KW-0472">Membrane</keyword>
<dbReference type="GO" id="GO:0004500">
    <property type="term" value="F:dopamine beta-monooxygenase activity"/>
    <property type="evidence" value="ECO:0007669"/>
    <property type="project" value="InterPro"/>
</dbReference>
<evidence type="ECO:0000256" key="9">
    <source>
        <dbReference type="ARBA" id="ARBA00023033"/>
    </source>
</evidence>
<evidence type="ECO:0000256" key="6">
    <source>
        <dbReference type="ARBA" id="ARBA00022989"/>
    </source>
</evidence>
<evidence type="ECO:0000256" key="12">
    <source>
        <dbReference type="ARBA" id="ARBA00023180"/>
    </source>
</evidence>
<keyword evidence="7" id="KW-0560">Oxidoreductase</keyword>
<dbReference type="EMBL" id="JADYXP020000004">
    <property type="protein sequence ID" value="KAL0125166.1"/>
    <property type="molecule type" value="Genomic_DNA"/>
</dbReference>
<keyword evidence="11" id="KW-1015">Disulfide bond</keyword>
<feature type="chain" id="PRO_5043665789" description="DOMON domain-containing protein" evidence="13">
    <location>
        <begin position="21"/>
        <end position="626"/>
    </location>
</feature>
<dbReference type="AlphaFoldDB" id="A0AAW2GAF2"/>
<keyword evidence="13" id="KW-0732">Signal</keyword>
<sequence length="626" mass="70653">MLTITLLLLVALTGIHSGWSQRDSSVGENVAENTVHTIPLGSEATFHWRVDLMNKLITVEIHYIGNYSSWFAIGFSDYGEQKPADYCVLWSDWHQKVHLQVSSLKLSRHINVLVLNKKKLSFTFTDNGQDSWADTDGKLHLDTQQDCESFAWKRRGNITKFTFTRKFDTCDKHDYIIERGTTHLVWLRGHGPLSSLAGLEISDAKSSGMSRTELHRVSHRKPKFPTNAWQLEILAHRVQVPKEETTYWCRVHKLPSVLRHKHHILQFGPAIQAGNEHLVHHMEVFHCAGPVDLEVPMYDGPCDGADRPEKTQICKKVLAAWAMGADAFVYPEEAGLSIGGIDFNPHIMLEVHYNNPELHQGVVDSSGIRFVLTKTLRKYDAGVIELGLEYTDKMAIPPQQEAFTLSGHCITECTGVGLPQNGIRIFGSQLHTHLTGTKVITRHVRDGEELPPLNYDNHYSTHFQEIRLLPKAVTILPGDSLITTCTYNTMKRDNVTLGGFAISDEMCVNYVHYYPNAQLEVCKSAISDDALRTYFRYIREWENQGTSTEKGISENYKSIEWTKVRVEALHDLYEAAPLGMQCNSSDGSRLPGLWNNIAATPVRLPLSPPARDCLGSSIQQMILDQM</sequence>
<evidence type="ECO:0000313" key="15">
    <source>
        <dbReference type="EMBL" id="KAL0125166.1"/>
    </source>
</evidence>
<evidence type="ECO:0000256" key="5">
    <source>
        <dbReference type="ARBA" id="ARBA00022723"/>
    </source>
</evidence>
<dbReference type="GO" id="GO:0005615">
    <property type="term" value="C:extracellular space"/>
    <property type="evidence" value="ECO:0007669"/>
    <property type="project" value="TreeGrafter"/>
</dbReference>
<organism evidence="15 16">
    <name type="scientific">Cardiocondyla obscurior</name>
    <dbReference type="NCBI Taxonomy" id="286306"/>
    <lineage>
        <taxon>Eukaryota</taxon>
        <taxon>Metazoa</taxon>
        <taxon>Ecdysozoa</taxon>
        <taxon>Arthropoda</taxon>
        <taxon>Hexapoda</taxon>
        <taxon>Insecta</taxon>
        <taxon>Pterygota</taxon>
        <taxon>Neoptera</taxon>
        <taxon>Endopterygota</taxon>
        <taxon>Hymenoptera</taxon>
        <taxon>Apocrita</taxon>
        <taxon>Aculeata</taxon>
        <taxon>Formicoidea</taxon>
        <taxon>Formicidae</taxon>
        <taxon>Myrmicinae</taxon>
        <taxon>Cardiocondyla</taxon>
    </lineage>
</organism>
<dbReference type="Pfam" id="PF03712">
    <property type="entry name" value="Cu2_monoox_C"/>
    <property type="match status" value="1"/>
</dbReference>
<evidence type="ECO:0000313" key="16">
    <source>
        <dbReference type="Proteomes" id="UP001430953"/>
    </source>
</evidence>
<keyword evidence="12" id="KW-0325">Glycoprotein</keyword>
<accession>A0AAW2GAF2</accession>
<dbReference type="SUPFAM" id="SSF49742">
    <property type="entry name" value="PHM/PNGase F"/>
    <property type="match status" value="2"/>
</dbReference>
<feature type="signal peptide" evidence="13">
    <location>
        <begin position="1"/>
        <end position="20"/>
    </location>
</feature>
<keyword evidence="16" id="KW-1185">Reference proteome</keyword>
<keyword evidence="4" id="KW-0812">Transmembrane</keyword>
<dbReference type="InterPro" id="IPR020611">
    <property type="entry name" value="Cu2_ascorb_mOase_CS-1"/>
</dbReference>
<dbReference type="InterPro" id="IPR024548">
    <property type="entry name" value="Cu2_monoox_C"/>
</dbReference>
<dbReference type="SMART" id="SM00664">
    <property type="entry name" value="DoH"/>
    <property type="match status" value="1"/>
</dbReference>
<dbReference type="InterPro" id="IPR036939">
    <property type="entry name" value="Cu2_ascorb_mOase_N_sf"/>
</dbReference>
<dbReference type="InterPro" id="IPR014784">
    <property type="entry name" value="Cu2_ascorb_mOase-like_C"/>
</dbReference>
<dbReference type="Proteomes" id="UP001430953">
    <property type="component" value="Unassembled WGS sequence"/>
</dbReference>
<dbReference type="Gene3D" id="2.60.120.230">
    <property type="match status" value="1"/>
</dbReference>
<evidence type="ECO:0000256" key="11">
    <source>
        <dbReference type="ARBA" id="ARBA00023157"/>
    </source>
</evidence>
<gene>
    <name evidence="15" type="ORF">PUN28_004359</name>
</gene>
<evidence type="ECO:0000256" key="1">
    <source>
        <dbReference type="ARBA" id="ARBA00001973"/>
    </source>
</evidence>
<reference evidence="15 16" key="1">
    <citation type="submission" date="2023-03" db="EMBL/GenBank/DDBJ databases">
        <title>High recombination rates correlate with genetic variation in Cardiocondyla obscurior ants.</title>
        <authorList>
            <person name="Errbii M."/>
        </authorList>
    </citation>
    <scope>NUCLEOTIDE SEQUENCE [LARGE SCALE GENOMIC DNA]</scope>
    <source>
        <strain evidence="15">Alpha-2009</strain>
        <tissue evidence="15">Whole body</tissue>
    </source>
</reference>
<dbReference type="PANTHER" id="PTHR10157">
    <property type="entry name" value="DOPAMINE BETA HYDROXYLASE RELATED"/>
    <property type="match status" value="1"/>
</dbReference>
<dbReference type="Gene3D" id="2.60.120.310">
    <property type="entry name" value="Copper type II, ascorbate-dependent monooxygenase, N-terminal domain"/>
    <property type="match status" value="1"/>
</dbReference>
<evidence type="ECO:0000256" key="4">
    <source>
        <dbReference type="ARBA" id="ARBA00022692"/>
    </source>
</evidence>
<dbReference type="GO" id="GO:0005507">
    <property type="term" value="F:copper ion binding"/>
    <property type="evidence" value="ECO:0007669"/>
    <property type="project" value="InterPro"/>
</dbReference>
<dbReference type="CDD" id="cd09631">
    <property type="entry name" value="DOMON_DOH"/>
    <property type="match status" value="1"/>
</dbReference>
<comment type="similarity">
    <text evidence="3">Belongs to the copper type II ascorbate-dependent monooxygenase family.</text>
</comment>
<keyword evidence="5" id="KW-0479">Metal-binding</keyword>
<dbReference type="GO" id="GO:0042420">
    <property type="term" value="P:dopamine catabolic process"/>
    <property type="evidence" value="ECO:0007669"/>
    <property type="project" value="TreeGrafter"/>
</dbReference>
<dbReference type="GO" id="GO:0042421">
    <property type="term" value="P:norepinephrine biosynthetic process"/>
    <property type="evidence" value="ECO:0007669"/>
    <property type="project" value="TreeGrafter"/>
</dbReference>
<dbReference type="GO" id="GO:0030667">
    <property type="term" value="C:secretory granule membrane"/>
    <property type="evidence" value="ECO:0007669"/>
    <property type="project" value="TreeGrafter"/>
</dbReference>
<protein>
    <recommendedName>
        <fullName evidence="14">DOMON domain-containing protein</fullName>
    </recommendedName>
</protein>
<dbReference type="InterPro" id="IPR000945">
    <property type="entry name" value="DBH-like"/>
</dbReference>
<keyword evidence="9" id="KW-0503">Monooxygenase</keyword>
<dbReference type="Pfam" id="PF03351">
    <property type="entry name" value="DOMON"/>
    <property type="match status" value="1"/>
</dbReference>
<dbReference type="PROSITE" id="PS00084">
    <property type="entry name" value="CU2_MONOOXYGENASE_1"/>
    <property type="match status" value="1"/>
</dbReference>
<evidence type="ECO:0000256" key="10">
    <source>
        <dbReference type="ARBA" id="ARBA00023136"/>
    </source>
</evidence>
<name>A0AAW2GAF2_9HYME</name>
<evidence type="ECO:0000256" key="7">
    <source>
        <dbReference type="ARBA" id="ARBA00023002"/>
    </source>
</evidence>
<dbReference type="PANTHER" id="PTHR10157:SF29">
    <property type="entry name" value="DOPAMINE BETA-HYDROXYLASE"/>
    <property type="match status" value="1"/>
</dbReference>
<dbReference type="InterPro" id="IPR000323">
    <property type="entry name" value="Cu2_ascorb_mOase_N"/>
</dbReference>
<evidence type="ECO:0000256" key="2">
    <source>
        <dbReference type="ARBA" id="ARBA00004167"/>
    </source>
</evidence>